<evidence type="ECO:0000313" key="1">
    <source>
        <dbReference type="EMBL" id="ARE83064.1"/>
    </source>
</evidence>
<dbReference type="GO" id="GO:0004397">
    <property type="term" value="F:histidine ammonia-lyase activity"/>
    <property type="evidence" value="ECO:0007669"/>
    <property type="project" value="UniProtKB-EC"/>
</dbReference>
<keyword evidence="1" id="KW-0456">Lyase</keyword>
<sequence length="506" mass="52721">MIINIDSRGVSARTIFKIAHDFTPVSISPDTAKTIAASYSCLQEHAASGQAIYGVSTGLGAAVDTVMKVRTGDDQHLIPRARAVGVGRIATEVEARAMIATRLSRVCVGHSGMSYAVAAALAGMLNHRIVPRVPMLGSVGEADLAPMAHIAEVLTGRGTVIRADGSLTDGRTAFLEAGLELPKFGVKDGLALVSSNSAALGLAALAIADVQRVFAAQVAAVALSYEGFRASIAPLAPAATALRPAPYQGTIAESLLSLLEGGNLMEPKAQRRLQDPLSLRCVSSVFGAVQSTICHARDAVALELATSDDNPAINTALDLVLPNGNFDPTHVALSFDTMALALARLAAMTGERIMKMMSAEMSDLPRFMAPDVGGSNGFATVQKTVSALVATIGQQAMPMPFAAIPVADRVEDYASLLMPGVEKFSAIVENLRYLVGIELMVAAQAVDLRTGITLGQGTAAIQQAVRALVAPLTQDRAASPDIVALAEAIQQQRLGPILTELEEQLS</sequence>
<dbReference type="InterPro" id="IPR008948">
    <property type="entry name" value="L-Aspartase-like"/>
</dbReference>
<dbReference type="EMBL" id="CP020474">
    <property type="protein sequence ID" value="ARE83064.1"/>
    <property type="molecule type" value="Genomic_DNA"/>
</dbReference>
<dbReference type="PANTHER" id="PTHR10362">
    <property type="entry name" value="HISTIDINE AMMONIA-LYASE"/>
    <property type="match status" value="1"/>
</dbReference>
<keyword evidence="2" id="KW-1185">Reference proteome</keyword>
<dbReference type="SUPFAM" id="SSF48557">
    <property type="entry name" value="L-aspartase-like"/>
    <property type="match status" value="1"/>
</dbReference>
<proteinExistence type="predicted"/>
<dbReference type="InterPro" id="IPR024083">
    <property type="entry name" value="Fumarase/histidase_N"/>
</dbReference>
<gene>
    <name evidence="1" type="primary">hutH</name>
    <name evidence="1" type="ORF">ROSMUCSMR3_01580</name>
</gene>
<accession>A0A1V0RMQ0</accession>
<dbReference type="CDD" id="cd00332">
    <property type="entry name" value="PAL-HAL"/>
    <property type="match status" value="1"/>
</dbReference>
<name>A0A1V0RMQ0_9RHOB</name>
<dbReference type="InterPro" id="IPR001106">
    <property type="entry name" value="Aromatic_Lyase"/>
</dbReference>
<dbReference type="AlphaFoldDB" id="A0A1V0RMQ0"/>
<dbReference type="RefSeq" id="WP_237183556.1">
    <property type="nucleotide sequence ID" value="NZ_CP020474.1"/>
</dbReference>
<reference evidence="1 2" key="1">
    <citation type="submission" date="2017-03" db="EMBL/GenBank/DDBJ databases">
        <title>Genome Sequence of Roseovarius mucosus strain SMR3 Isolated from a culture of the Diatom Skeletonema marinoi.</title>
        <authorList>
            <person name="Topel M."/>
            <person name="Pinder M."/>
            <person name="Johansson O.N."/>
            <person name="Kourtchenko O."/>
            <person name="Godhe A."/>
            <person name="Clarke A.K."/>
        </authorList>
    </citation>
    <scope>NUCLEOTIDE SEQUENCE [LARGE SCALE GENOMIC DNA]</scope>
    <source>
        <strain evidence="1 2">SMR3</strain>
    </source>
</reference>
<dbReference type="EC" id="4.3.1.3" evidence="1"/>
<evidence type="ECO:0000313" key="2">
    <source>
        <dbReference type="Proteomes" id="UP000192273"/>
    </source>
</evidence>
<protein>
    <submittedName>
        <fullName evidence="1">Histidine ammonia-lyase</fullName>
        <ecNumber evidence="1">4.3.1.3</ecNumber>
    </submittedName>
</protein>
<organism evidence="1 2">
    <name type="scientific">Roseovarius mucosus</name>
    <dbReference type="NCBI Taxonomy" id="215743"/>
    <lineage>
        <taxon>Bacteria</taxon>
        <taxon>Pseudomonadati</taxon>
        <taxon>Pseudomonadota</taxon>
        <taxon>Alphaproteobacteria</taxon>
        <taxon>Rhodobacterales</taxon>
        <taxon>Roseobacteraceae</taxon>
        <taxon>Roseovarius</taxon>
    </lineage>
</organism>
<dbReference type="Gene3D" id="1.10.275.10">
    <property type="entry name" value="Fumarase/aspartase (N-terminal domain)"/>
    <property type="match status" value="1"/>
</dbReference>
<dbReference type="KEGG" id="rmm:ROSMUCSMR3_01580"/>
<dbReference type="Gene3D" id="1.20.200.10">
    <property type="entry name" value="Fumarase/aspartase (Central domain)"/>
    <property type="match status" value="1"/>
</dbReference>
<dbReference type="Proteomes" id="UP000192273">
    <property type="component" value="Chromosome"/>
</dbReference>
<dbReference type="Pfam" id="PF00221">
    <property type="entry name" value="Lyase_aromatic"/>
    <property type="match status" value="1"/>
</dbReference>